<evidence type="ECO:0000313" key="1">
    <source>
        <dbReference type="EMBL" id="KAJ8426048.1"/>
    </source>
</evidence>
<dbReference type="EMBL" id="JAKOGI010001356">
    <property type="protein sequence ID" value="KAJ8426048.1"/>
    <property type="molecule type" value="Genomic_DNA"/>
</dbReference>
<dbReference type="OrthoDB" id="10645100at2759"/>
<gene>
    <name evidence="1" type="ORF">Cgig2_005929</name>
</gene>
<name>A0A9Q1JMX9_9CARY</name>
<organism evidence="1 2">
    <name type="scientific">Carnegiea gigantea</name>
    <dbReference type="NCBI Taxonomy" id="171969"/>
    <lineage>
        <taxon>Eukaryota</taxon>
        <taxon>Viridiplantae</taxon>
        <taxon>Streptophyta</taxon>
        <taxon>Embryophyta</taxon>
        <taxon>Tracheophyta</taxon>
        <taxon>Spermatophyta</taxon>
        <taxon>Magnoliopsida</taxon>
        <taxon>eudicotyledons</taxon>
        <taxon>Gunneridae</taxon>
        <taxon>Pentapetalae</taxon>
        <taxon>Caryophyllales</taxon>
        <taxon>Cactineae</taxon>
        <taxon>Cactaceae</taxon>
        <taxon>Cactoideae</taxon>
        <taxon>Echinocereeae</taxon>
        <taxon>Carnegiea</taxon>
    </lineage>
</organism>
<reference evidence="1" key="1">
    <citation type="submission" date="2022-04" db="EMBL/GenBank/DDBJ databases">
        <title>Carnegiea gigantea Genome sequencing and assembly v2.</title>
        <authorList>
            <person name="Copetti D."/>
            <person name="Sanderson M.J."/>
            <person name="Burquez A."/>
            <person name="Wojciechowski M.F."/>
        </authorList>
    </citation>
    <scope>NUCLEOTIDE SEQUENCE</scope>
    <source>
        <strain evidence="1">SGP5-SGP5p</strain>
        <tissue evidence="1">Aerial part</tissue>
    </source>
</reference>
<protein>
    <submittedName>
        <fullName evidence="1">Uncharacterized protein</fullName>
    </submittedName>
</protein>
<keyword evidence="2" id="KW-1185">Reference proteome</keyword>
<evidence type="ECO:0000313" key="2">
    <source>
        <dbReference type="Proteomes" id="UP001153076"/>
    </source>
</evidence>
<proteinExistence type="predicted"/>
<dbReference type="AlphaFoldDB" id="A0A9Q1JMX9"/>
<dbReference type="Proteomes" id="UP001153076">
    <property type="component" value="Unassembled WGS sequence"/>
</dbReference>
<sequence>MEATMDLSKNMPQENYSACPLLILGNSPSENLRTGATMTNKRPSFGFANLRSISVPPRSAIETGTCNETIRVKLTISVPRPGNMQEPNPNRVPQTRKLPKKAAEKQPQIAELATFSSAIQNEASQLNHQWMSLQNQAKQDELLHIVDAILSPYWIRTRKEESHLGVQLHDYLVTFHLDPTIRLDQGIRKIPTDLIS</sequence>
<comment type="caution">
    <text evidence="1">The sequence shown here is derived from an EMBL/GenBank/DDBJ whole genome shotgun (WGS) entry which is preliminary data.</text>
</comment>
<accession>A0A9Q1JMX9</accession>